<dbReference type="PANTHER" id="PTHR48267:SF1">
    <property type="entry name" value="BILIRUBIN OXIDASE"/>
    <property type="match status" value="1"/>
</dbReference>
<feature type="region of interest" description="Disordered" evidence="2">
    <location>
        <begin position="626"/>
        <end position="655"/>
    </location>
</feature>
<evidence type="ECO:0000256" key="1">
    <source>
        <dbReference type="ARBA" id="ARBA00010609"/>
    </source>
</evidence>
<evidence type="ECO:0000256" key="2">
    <source>
        <dbReference type="SAM" id="MobiDB-lite"/>
    </source>
</evidence>
<evidence type="ECO:0000313" key="5">
    <source>
        <dbReference type="Proteomes" id="UP000600365"/>
    </source>
</evidence>
<name>A0A917Y0B8_9ACTN</name>
<organism evidence="4 5">
    <name type="scientific">Streptomyces albiflavescens</name>
    <dbReference type="NCBI Taxonomy" id="1623582"/>
    <lineage>
        <taxon>Bacteria</taxon>
        <taxon>Bacillati</taxon>
        <taxon>Actinomycetota</taxon>
        <taxon>Actinomycetes</taxon>
        <taxon>Kitasatosporales</taxon>
        <taxon>Streptomycetaceae</taxon>
        <taxon>Streptomyces</taxon>
    </lineage>
</organism>
<dbReference type="EMBL" id="BMMM01000004">
    <property type="protein sequence ID" value="GGN61373.1"/>
    <property type="molecule type" value="Genomic_DNA"/>
</dbReference>
<dbReference type="Pfam" id="PF07731">
    <property type="entry name" value="Cu-oxidase_2"/>
    <property type="match status" value="1"/>
</dbReference>
<sequence>MAGGLGAAAMLPQGVLGARTYAATAHPPAGCEDPAGTPNTPPLKRFVDPLPRPMAAIPDRSVYPGADYYEFTMRQGTWQFHRDLGPSPVWGYWAANPNDPHKPIGMGYLGPTLNTTRDHPTVVKWRNELPTTHMFQHVIDLIRKPDPELTPIPPPPYKSVQPFPADIDVWNVVHQHGGYTAPQSDGLPMQSFSPEGFHAEGYTTLDPGRAKPNEAIYGYTNHDHSCMLWYHDHAMGMSAINVYAGLAGLYFVRDPADERLGLPRGEFEVPLILQDRTFNADGSLAYTMTNREGEDTPVVNGKAYPFLEVEQRRYRLRILNASNERFWRLRFDVPRDVLLQPQLPFWLIGTDGGFRAPLQMLDFLIGPAERYDLIVDFSKIPVNKHVTLTNYPGTQVHSPGIPGCGPEIADIMRFKVTKPPSGGGDRSTPPEKLKLQAVPPIKPKPHTRRREWVVYQHQLFRTMTFNAMPFMEPSQDFIKEGSTEIWEYINPNHDAHPMHVHLVNFQVLNRQPIDAAAYQKQYDKWVYGGRKPEDYPVLANYFTGPPIPPDPDEALSYKDTVKAPAQMVTRIIIQEFIPPTDEIASIPGSGAKLPATYIHHCHLLEHEDDDLMRPWTIVRADTPYGTGVAHDQRDLGQAAGHGAGRHPGRSTDPKP</sequence>
<dbReference type="Gene3D" id="2.60.40.420">
    <property type="entry name" value="Cupredoxins - blue copper proteins"/>
    <property type="match status" value="3"/>
</dbReference>
<protein>
    <submittedName>
        <fullName evidence="4">Spore coat protein A</fullName>
    </submittedName>
</protein>
<keyword evidence="4" id="KW-0946">Virion</keyword>
<dbReference type="PANTHER" id="PTHR48267">
    <property type="entry name" value="CUPREDOXIN SUPERFAMILY PROTEIN"/>
    <property type="match status" value="1"/>
</dbReference>
<keyword evidence="5" id="KW-1185">Reference proteome</keyword>
<reference evidence="4 5" key="1">
    <citation type="journal article" date="2014" name="Int. J. Syst. Evol. Microbiol.">
        <title>Complete genome sequence of Corynebacterium casei LMG S-19264T (=DSM 44701T), isolated from a smear-ripened cheese.</title>
        <authorList>
            <consortium name="US DOE Joint Genome Institute (JGI-PGF)"/>
            <person name="Walter F."/>
            <person name="Albersmeier A."/>
            <person name="Kalinowski J."/>
            <person name="Ruckert C."/>
        </authorList>
    </citation>
    <scope>NUCLEOTIDE SEQUENCE [LARGE SCALE GENOMIC DNA]</scope>
    <source>
        <strain evidence="4 5">CGMCC 4.7111</strain>
    </source>
</reference>
<dbReference type="SUPFAM" id="SSF49503">
    <property type="entry name" value="Cupredoxins"/>
    <property type="match status" value="3"/>
</dbReference>
<comment type="similarity">
    <text evidence="1">Belongs to the multicopper oxidase family.</text>
</comment>
<dbReference type="CDD" id="cd13868">
    <property type="entry name" value="CuRO_2_CotA_like"/>
    <property type="match status" value="1"/>
</dbReference>
<evidence type="ECO:0000313" key="4">
    <source>
        <dbReference type="EMBL" id="GGN61373.1"/>
    </source>
</evidence>
<dbReference type="InterPro" id="IPR045087">
    <property type="entry name" value="Cu-oxidase_fam"/>
</dbReference>
<dbReference type="InterPro" id="IPR008972">
    <property type="entry name" value="Cupredoxin"/>
</dbReference>
<feature type="domain" description="Plastocyanin-like" evidence="3">
    <location>
        <begin position="466"/>
        <end position="617"/>
    </location>
</feature>
<dbReference type="InterPro" id="IPR011706">
    <property type="entry name" value="Cu-oxidase_C"/>
</dbReference>
<comment type="caution">
    <text evidence="4">The sequence shown here is derived from an EMBL/GenBank/DDBJ whole genome shotgun (WGS) entry which is preliminary data.</text>
</comment>
<proteinExistence type="inferred from homology"/>
<gene>
    <name evidence="4" type="primary">cotA</name>
    <name evidence="4" type="ORF">GCM10011579_027630</name>
</gene>
<evidence type="ECO:0000259" key="3">
    <source>
        <dbReference type="Pfam" id="PF07731"/>
    </source>
</evidence>
<dbReference type="CDD" id="cd13844">
    <property type="entry name" value="CuRO_1_BOD_CotA_like"/>
    <property type="match status" value="1"/>
</dbReference>
<dbReference type="GO" id="GO:0016491">
    <property type="term" value="F:oxidoreductase activity"/>
    <property type="evidence" value="ECO:0007669"/>
    <property type="project" value="InterPro"/>
</dbReference>
<keyword evidence="4" id="KW-0167">Capsid protein</keyword>
<dbReference type="AlphaFoldDB" id="A0A917Y0B8"/>
<dbReference type="RefSeq" id="WP_189186247.1">
    <property type="nucleotide sequence ID" value="NZ_BMMM01000004.1"/>
</dbReference>
<dbReference type="GO" id="GO:0005507">
    <property type="term" value="F:copper ion binding"/>
    <property type="evidence" value="ECO:0007669"/>
    <property type="project" value="InterPro"/>
</dbReference>
<accession>A0A917Y0B8</accession>
<dbReference type="Proteomes" id="UP000600365">
    <property type="component" value="Unassembled WGS sequence"/>
</dbReference>